<dbReference type="Gene3D" id="1.20.1370.20">
    <property type="match status" value="1"/>
</dbReference>
<dbReference type="InterPro" id="IPR041399">
    <property type="entry name" value="Catalase_large_C"/>
</dbReference>
<dbReference type="CDD" id="cd23802">
    <property type="entry name" value="UBCc_UBE2Q"/>
    <property type="match status" value="1"/>
</dbReference>
<keyword evidence="14" id="KW-1185">Reference proteome</keyword>
<dbReference type="InterPro" id="IPR043156">
    <property type="entry name" value="Catalase_clade2_helical"/>
</dbReference>
<protein>
    <recommendedName>
        <fullName evidence="3 10">Catalase</fullName>
        <ecNumber evidence="3 10">1.11.1.6</ecNumber>
    </recommendedName>
</protein>
<dbReference type="Pfam" id="PF06628">
    <property type="entry name" value="Catalase-rel"/>
    <property type="match status" value="1"/>
</dbReference>
<proteinExistence type="inferred from homology"/>
<evidence type="ECO:0000256" key="10">
    <source>
        <dbReference type="RuleBase" id="RU000498"/>
    </source>
</evidence>
<dbReference type="SUPFAM" id="SSF56634">
    <property type="entry name" value="Heme-dependent catalase-like"/>
    <property type="match status" value="1"/>
</dbReference>
<sequence length="830" mass="92447">MLKEQDSATSLKELGWYMPPEFIGDNLFQWIVEMRSFDKDIVIAKDMKKEKVNSIVVELRFPPDFPLSPPFFRIITPRFLPFIRGGVSVAPQIERPLGQDCKPWFFWRRWLSFNSTPSFNVLVILGLKAKEACDVNDILVLLSSMRSRLFFLQVSLWHVLFASATCPIADSQGDRLVQRRAAGLPGDDGFLDQFVVNDTDSYTTTDFGTPVDDTHSLKAGERGPTLLEDFVLRTKITRFDHERIPERAVHARGAAAHGYFESYADWSNITAASFLNQAGKQTPIFLRFSTVAGSRGSADTARDPRPDNEIPQAQTAHDSAYDFFSQNPSTLHTLFWALSGYGIPRSYRHIDGFGVHTYRFVNADGASKLIKFHFKTQQGKASLIWPEALALAGQDPDYHRKDLFNAIAAGSYPSWEVSVQIMDEEDVTRYGFDLLDPTKIVPETIVPLTPIGKFVLNRNPINYFAETEQVMFCPGHIVRGIDFSDDPLLQGRLFSYVDTQLNRNMGSPNFEQIPINRPRSPIHNNNRDGAGQQFLHTNTAPYTFNTLNNGSPKPANQTQGNGFFTAPARRIVDASYVREISPTFLDYWTQPRLFYNSLLPAEQQMIINALRFELAHVQSMQVRSNFIAQINMVDNDMAVRVATAIGIDSPSPNPTYYHDNTTTDLSIFNGTLSTIAGLSVGILATINSSSSIEQARALAQSLASSGANGIVIAEALQDGVDMTYIASDAVLFDGIVITDGTQALFESGPTSKTALYPPQRPLSIVRDAYFYAKPIAAIAEGQTGLLRADIQGSSPGVRMVNSTTDDGFLDGFKEDLMQFKFLDRYPLDSN</sequence>
<dbReference type="InterPro" id="IPR024712">
    <property type="entry name" value="Catalase_clade2"/>
</dbReference>
<comment type="caution">
    <text evidence="13">The sequence shown here is derived from an EMBL/GenBank/DDBJ whole genome shotgun (WGS) entry which is preliminary data.</text>
</comment>
<name>A0A8H5CTB0_9AGAR</name>
<evidence type="ECO:0000313" key="14">
    <source>
        <dbReference type="Proteomes" id="UP000559256"/>
    </source>
</evidence>
<accession>A0A8H5CTB0</accession>
<dbReference type="InterPro" id="IPR018028">
    <property type="entry name" value="Catalase"/>
</dbReference>
<dbReference type="InterPro" id="IPR020835">
    <property type="entry name" value="Catalase_sf"/>
</dbReference>
<evidence type="ECO:0000256" key="5">
    <source>
        <dbReference type="ARBA" id="ARBA00022617"/>
    </source>
</evidence>
<dbReference type="FunFam" id="1.20.1370.20:FF:000001">
    <property type="entry name" value="Catalase HPII"/>
    <property type="match status" value="1"/>
</dbReference>
<comment type="similarity">
    <text evidence="2 10">Belongs to the catalase family.</text>
</comment>
<comment type="function">
    <text evidence="11">Catalyzes the degradation of hydrogen peroxide (H(2)O(2)) generated by peroxisomal oxidases to water and oxygen, thereby protecting cells from the toxic effects of hydrogen peroxide.</text>
</comment>
<dbReference type="Proteomes" id="UP000559256">
    <property type="component" value="Unassembled WGS sequence"/>
</dbReference>
<keyword evidence="7 10" id="KW-0560">Oxidoreductase</keyword>
<evidence type="ECO:0000256" key="3">
    <source>
        <dbReference type="ARBA" id="ARBA00012314"/>
    </source>
</evidence>
<dbReference type="PANTHER" id="PTHR42821:SF3">
    <property type="entry name" value="CATALASE B"/>
    <property type="match status" value="1"/>
</dbReference>
<keyword evidence="9 10" id="KW-0376">Hydrogen peroxide</keyword>
<dbReference type="EMBL" id="JAACJM010000092">
    <property type="protein sequence ID" value="KAF5347525.1"/>
    <property type="molecule type" value="Genomic_DNA"/>
</dbReference>
<dbReference type="GO" id="GO:0006979">
    <property type="term" value="P:response to oxidative stress"/>
    <property type="evidence" value="ECO:0007669"/>
    <property type="project" value="InterPro"/>
</dbReference>
<evidence type="ECO:0000259" key="12">
    <source>
        <dbReference type="SMART" id="SM01060"/>
    </source>
</evidence>
<keyword evidence="4 10" id="KW-0575">Peroxidase</keyword>
<evidence type="ECO:0000256" key="6">
    <source>
        <dbReference type="ARBA" id="ARBA00022723"/>
    </source>
</evidence>
<dbReference type="CDD" id="cd00195">
    <property type="entry name" value="UBCc_UEV"/>
    <property type="match status" value="1"/>
</dbReference>
<dbReference type="InterPro" id="IPR029062">
    <property type="entry name" value="Class_I_gatase-like"/>
</dbReference>
<evidence type="ECO:0000256" key="1">
    <source>
        <dbReference type="ARBA" id="ARBA00001971"/>
    </source>
</evidence>
<dbReference type="CDD" id="cd03132">
    <property type="entry name" value="GATase1_catalase"/>
    <property type="match status" value="1"/>
</dbReference>
<dbReference type="InterPro" id="IPR024708">
    <property type="entry name" value="Catalase_AS"/>
</dbReference>
<dbReference type="GO" id="GO:0020037">
    <property type="term" value="F:heme binding"/>
    <property type="evidence" value="ECO:0007669"/>
    <property type="project" value="InterPro"/>
</dbReference>
<dbReference type="GO" id="GO:0046872">
    <property type="term" value="F:metal ion binding"/>
    <property type="evidence" value="ECO:0007669"/>
    <property type="project" value="UniProtKB-KW"/>
</dbReference>
<dbReference type="GO" id="GO:0042744">
    <property type="term" value="P:hydrogen peroxide catabolic process"/>
    <property type="evidence" value="ECO:0007669"/>
    <property type="project" value="UniProtKB-KW"/>
</dbReference>
<evidence type="ECO:0000313" key="13">
    <source>
        <dbReference type="EMBL" id="KAF5347525.1"/>
    </source>
</evidence>
<dbReference type="Gene3D" id="3.40.50.880">
    <property type="match status" value="1"/>
</dbReference>
<evidence type="ECO:0000256" key="4">
    <source>
        <dbReference type="ARBA" id="ARBA00022559"/>
    </source>
</evidence>
<dbReference type="PRINTS" id="PR00067">
    <property type="entry name" value="CATALASE"/>
</dbReference>
<dbReference type="Gene3D" id="3.10.110.10">
    <property type="entry name" value="Ubiquitin Conjugating Enzyme"/>
    <property type="match status" value="1"/>
</dbReference>
<evidence type="ECO:0000256" key="9">
    <source>
        <dbReference type="ARBA" id="ARBA00023324"/>
    </source>
</evidence>
<dbReference type="GO" id="GO:0004096">
    <property type="term" value="F:catalase activity"/>
    <property type="evidence" value="ECO:0007669"/>
    <property type="project" value="UniProtKB-EC"/>
</dbReference>
<reference evidence="13 14" key="1">
    <citation type="journal article" date="2020" name="ISME J.">
        <title>Uncovering the hidden diversity of litter-decomposition mechanisms in mushroom-forming fungi.</title>
        <authorList>
            <person name="Floudas D."/>
            <person name="Bentzer J."/>
            <person name="Ahren D."/>
            <person name="Johansson T."/>
            <person name="Persson P."/>
            <person name="Tunlid A."/>
        </authorList>
    </citation>
    <scope>NUCLEOTIDE SEQUENCE [LARGE SCALE GENOMIC DNA]</scope>
    <source>
        <strain evidence="13 14">CBS 291.85</strain>
    </source>
</reference>
<keyword evidence="8 10" id="KW-0408">Iron</keyword>
<dbReference type="AlphaFoldDB" id="A0A8H5CTB0"/>
<dbReference type="PROSITE" id="PS00438">
    <property type="entry name" value="CATALASE_2"/>
    <property type="match status" value="1"/>
</dbReference>
<evidence type="ECO:0000256" key="11">
    <source>
        <dbReference type="RuleBase" id="RU004142"/>
    </source>
</evidence>
<evidence type="ECO:0000256" key="8">
    <source>
        <dbReference type="ARBA" id="ARBA00023004"/>
    </source>
</evidence>
<dbReference type="PROSITE" id="PS51402">
    <property type="entry name" value="CATALASE_3"/>
    <property type="match status" value="1"/>
</dbReference>
<organism evidence="13 14">
    <name type="scientific">Tetrapyrgos nigripes</name>
    <dbReference type="NCBI Taxonomy" id="182062"/>
    <lineage>
        <taxon>Eukaryota</taxon>
        <taxon>Fungi</taxon>
        <taxon>Dikarya</taxon>
        <taxon>Basidiomycota</taxon>
        <taxon>Agaricomycotina</taxon>
        <taxon>Agaricomycetes</taxon>
        <taxon>Agaricomycetidae</taxon>
        <taxon>Agaricales</taxon>
        <taxon>Marasmiineae</taxon>
        <taxon>Marasmiaceae</taxon>
        <taxon>Tetrapyrgos</taxon>
    </lineage>
</organism>
<evidence type="ECO:0000256" key="7">
    <source>
        <dbReference type="ARBA" id="ARBA00023002"/>
    </source>
</evidence>
<feature type="domain" description="Catalase core" evidence="12">
    <location>
        <begin position="204"/>
        <end position="551"/>
    </location>
</feature>
<dbReference type="PROSITE" id="PS00437">
    <property type="entry name" value="CATALASE_1"/>
    <property type="match status" value="1"/>
</dbReference>
<dbReference type="OrthoDB" id="6880011at2759"/>
<comment type="catalytic activity">
    <reaction evidence="10">
        <text>2 H2O2 = O2 + 2 H2O</text>
        <dbReference type="Rhea" id="RHEA:20309"/>
        <dbReference type="ChEBI" id="CHEBI:15377"/>
        <dbReference type="ChEBI" id="CHEBI:15379"/>
        <dbReference type="ChEBI" id="CHEBI:16240"/>
        <dbReference type="EC" id="1.11.1.6"/>
    </reaction>
</comment>
<dbReference type="Pfam" id="PF18011">
    <property type="entry name" value="Catalase_C"/>
    <property type="match status" value="1"/>
</dbReference>
<dbReference type="EC" id="1.11.1.6" evidence="3 10"/>
<dbReference type="Gene3D" id="2.40.180.10">
    <property type="entry name" value="Catalase core domain"/>
    <property type="match status" value="2"/>
</dbReference>
<keyword evidence="6 10" id="KW-0479">Metal-binding</keyword>
<gene>
    <name evidence="13" type="ORF">D9758_014526</name>
</gene>
<dbReference type="InterPro" id="IPR002226">
    <property type="entry name" value="Catalase_haem_BS"/>
</dbReference>
<comment type="cofactor">
    <cofactor evidence="1">
        <name>heme</name>
        <dbReference type="ChEBI" id="CHEBI:30413"/>
    </cofactor>
</comment>
<dbReference type="GO" id="GO:0005829">
    <property type="term" value="C:cytosol"/>
    <property type="evidence" value="ECO:0007669"/>
    <property type="project" value="TreeGrafter"/>
</dbReference>
<dbReference type="InterPro" id="IPR016135">
    <property type="entry name" value="UBQ-conjugating_enzyme/RWD"/>
</dbReference>
<dbReference type="PANTHER" id="PTHR42821">
    <property type="entry name" value="CATALASE"/>
    <property type="match status" value="1"/>
</dbReference>
<keyword evidence="5 10" id="KW-0349">Heme</keyword>
<dbReference type="Pfam" id="PF00199">
    <property type="entry name" value="Catalase"/>
    <property type="match status" value="1"/>
</dbReference>
<dbReference type="InterPro" id="IPR010582">
    <property type="entry name" value="Catalase_immune_responsive"/>
</dbReference>
<dbReference type="SMART" id="SM01060">
    <property type="entry name" value="Catalase"/>
    <property type="match status" value="1"/>
</dbReference>
<dbReference type="SUPFAM" id="SSF54495">
    <property type="entry name" value="UBC-like"/>
    <property type="match status" value="1"/>
</dbReference>
<dbReference type="InterPro" id="IPR011614">
    <property type="entry name" value="Catalase_core"/>
</dbReference>
<evidence type="ECO:0000256" key="2">
    <source>
        <dbReference type="ARBA" id="ARBA00005329"/>
    </source>
</evidence>